<dbReference type="GO" id="GO:0016787">
    <property type="term" value="F:hydrolase activity"/>
    <property type="evidence" value="ECO:0007669"/>
    <property type="project" value="UniProtKB-KW"/>
</dbReference>
<dbReference type="RefSeq" id="WP_307344971.1">
    <property type="nucleotide sequence ID" value="NZ_JAUSVS010000001.1"/>
</dbReference>
<dbReference type="InterPro" id="IPR011055">
    <property type="entry name" value="Dup_hybrid_motif"/>
</dbReference>
<dbReference type="SUPFAM" id="SSF51261">
    <property type="entry name" value="Duplicated hybrid motif"/>
    <property type="match status" value="1"/>
</dbReference>
<dbReference type="InterPro" id="IPR016047">
    <property type="entry name" value="M23ase_b-sheet_dom"/>
</dbReference>
<keyword evidence="3" id="KW-0378">Hydrolase</keyword>
<evidence type="ECO:0000259" key="2">
    <source>
        <dbReference type="Pfam" id="PF01551"/>
    </source>
</evidence>
<evidence type="ECO:0000313" key="4">
    <source>
        <dbReference type="Proteomes" id="UP001228905"/>
    </source>
</evidence>
<comment type="caution">
    <text evidence="3">The sequence shown here is derived from an EMBL/GenBank/DDBJ whole genome shotgun (WGS) entry which is preliminary data.</text>
</comment>
<dbReference type="PANTHER" id="PTHR21666:SF270">
    <property type="entry name" value="MUREIN HYDROLASE ACTIVATOR ENVC"/>
    <property type="match status" value="1"/>
</dbReference>
<name>A0ABU0IMD1_9CAUL</name>
<dbReference type="PANTHER" id="PTHR21666">
    <property type="entry name" value="PEPTIDASE-RELATED"/>
    <property type="match status" value="1"/>
</dbReference>
<gene>
    <name evidence="3" type="ORF">QO010_000289</name>
</gene>
<reference evidence="3 4" key="1">
    <citation type="submission" date="2023-07" db="EMBL/GenBank/DDBJ databases">
        <title>Genomic Encyclopedia of Type Strains, Phase IV (KMG-IV): sequencing the most valuable type-strain genomes for metagenomic binning, comparative biology and taxonomic classification.</title>
        <authorList>
            <person name="Goeker M."/>
        </authorList>
    </citation>
    <scope>NUCLEOTIDE SEQUENCE [LARGE SCALE GENOMIC DNA]</scope>
    <source>
        <strain evidence="3 4">DSM 18695</strain>
    </source>
</reference>
<feature type="signal peptide" evidence="1">
    <location>
        <begin position="1"/>
        <end position="20"/>
    </location>
</feature>
<accession>A0ABU0IMD1</accession>
<sequence length="378" mass="39299">MPLLASILAAAGLAALPTPAEGPQLRFCPATAAWTYPLEPQRGVQSLLLQSVALVNPGPGPFELRGVEIQLLSDDVVKETRVLNAPDLAAIAAKAPGVVGLNAVLPGQYCGGALFGKLTPADSAIIQPGQALVLTQQVFALNGPRDRVRVLAYGLSAGAPAEFIGELPIRAGAARTALRFPLSGTWYVGASPSLHSHHRWAVFEEFAYDIAQMDARGLTHRGDGTAFADYYAYGAPVLAAADGVVVAALDGEPEDLNAMQRPGEPPDAYMKRLIQDQAARLAKGMPGIVGNYVVIDHGNGEFSLYAHLQPGSVAVKVGQKVKAGQPIAKLGSSGNSTEPHLHFGVCAGPDPLNCAAIPARFVGIDNAAPQTGDFVTAK</sequence>
<dbReference type="Proteomes" id="UP001228905">
    <property type="component" value="Unassembled WGS sequence"/>
</dbReference>
<keyword evidence="4" id="KW-1185">Reference proteome</keyword>
<keyword evidence="1" id="KW-0732">Signal</keyword>
<dbReference type="CDD" id="cd12797">
    <property type="entry name" value="M23_peptidase"/>
    <property type="match status" value="1"/>
</dbReference>
<evidence type="ECO:0000256" key="1">
    <source>
        <dbReference type="SAM" id="SignalP"/>
    </source>
</evidence>
<feature type="chain" id="PRO_5046077903" evidence="1">
    <location>
        <begin position="21"/>
        <end position="378"/>
    </location>
</feature>
<proteinExistence type="predicted"/>
<protein>
    <submittedName>
        <fullName evidence="3">Murein DD-endopeptidase MepM/ murein hydrolase activator NlpD</fullName>
    </submittedName>
</protein>
<feature type="domain" description="M23ase beta-sheet core" evidence="2">
    <location>
        <begin position="287"/>
        <end position="351"/>
    </location>
</feature>
<dbReference type="Gene3D" id="2.70.70.10">
    <property type="entry name" value="Glucose Permease (Domain IIA)"/>
    <property type="match status" value="1"/>
</dbReference>
<organism evidence="3 4">
    <name type="scientific">Caulobacter ginsengisoli</name>
    <dbReference type="NCBI Taxonomy" id="400775"/>
    <lineage>
        <taxon>Bacteria</taxon>
        <taxon>Pseudomonadati</taxon>
        <taxon>Pseudomonadota</taxon>
        <taxon>Alphaproteobacteria</taxon>
        <taxon>Caulobacterales</taxon>
        <taxon>Caulobacteraceae</taxon>
        <taxon>Caulobacter</taxon>
    </lineage>
</organism>
<evidence type="ECO:0000313" key="3">
    <source>
        <dbReference type="EMBL" id="MDQ0462541.1"/>
    </source>
</evidence>
<dbReference type="InterPro" id="IPR050570">
    <property type="entry name" value="Cell_wall_metabolism_enzyme"/>
</dbReference>
<dbReference type="EMBL" id="JAUSVS010000001">
    <property type="protein sequence ID" value="MDQ0462541.1"/>
    <property type="molecule type" value="Genomic_DNA"/>
</dbReference>
<dbReference type="Pfam" id="PF01551">
    <property type="entry name" value="Peptidase_M23"/>
    <property type="match status" value="1"/>
</dbReference>